<evidence type="ECO:0000256" key="1">
    <source>
        <dbReference type="SAM" id="MobiDB-lite"/>
    </source>
</evidence>
<evidence type="ECO:0000313" key="4">
    <source>
        <dbReference type="Proteomes" id="UP000265515"/>
    </source>
</evidence>
<comment type="caution">
    <text evidence="3">The sequence shown here is derived from an EMBL/GenBank/DDBJ whole genome shotgun (WGS) entry which is preliminary data.</text>
</comment>
<evidence type="ECO:0000259" key="2">
    <source>
        <dbReference type="Pfam" id="PF04937"/>
    </source>
</evidence>
<feature type="region of interest" description="Disordered" evidence="1">
    <location>
        <begin position="500"/>
        <end position="607"/>
    </location>
</feature>
<feature type="compositionally biased region" description="Low complexity" evidence="1">
    <location>
        <begin position="516"/>
        <end position="565"/>
    </location>
</feature>
<feature type="region of interest" description="Disordered" evidence="1">
    <location>
        <begin position="636"/>
        <end position="747"/>
    </location>
</feature>
<dbReference type="EMBL" id="BFEA01000432">
    <property type="protein sequence ID" value="GBG83217.1"/>
    <property type="molecule type" value="Genomic_DNA"/>
</dbReference>
<dbReference type="Gramene" id="GBG83217">
    <property type="protein sequence ID" value="GBG83217"/>
    <property type="gene ID" value="CBR_g36831"/>
</dbReference>
<gene>
    <name evidence="3" type="ORF">CBR_g36831</name>
</gene>
<dbReference type="AlphaFoldDB" id="A0A388LLP6"/>
<organism evidence="3 4">
    <name type="scientific">Chara braunii</name>
    <name type="common">Braun's stonewort</name>
    <dbReference type="NCBI Taxonomy" id="69332"/>
    <lineage>
        <taxon>Eukaryota</taxon>
        <taxon>Viridiplantae</taxon>
        <taxon>Streptophyta</taxon>
        <taxon>Charophyceae</taxon>
        <taxon>Charales</taxon>
        <taxon>Characeae</taxon>
        <taxon>Chara</taxon>
    </lineage>
</organism>
<evidence type="ECO:0000313" key="3">
    <source>
        <dbReference type="EMBL" id="GBG83217.1"/>
    </source>
</evidence>
<accession>A0A388LLP6</accession>
<dbReference type="SUPFAM" id="SSF53098">
    <property type="entry name" value="Ribonuclease H-like"/>
    <property type="match status" value="1"/>
</dbReference>
<dbReference type="InterPro" id="IPR007021">
    <property type="entry name" value="DUF659"/>
</dbReference>
<dbReference type="Proteomes" id="UP000265515">
    <property type="component" value="Unassembled WGS sequence"/>
</dbReference>
<dbReference type="PANTHER" id="PTHR32166">
    <property type="entry name" value="OSJNBA0013A04.12 PROTEIN"/>
    <property type="match status" value="1"/>
</dbReference>
<sequence length="747" mass="85241">MRPLTAKWDNTGCTLITDGCTDRRYRPVMNFIGTGESGAILLKVVDVSKKKKTAIALAMMWEQVIRDIGVQRVNAICTDNAEVNKQAARILGRHTDRDISSIPWVPCAAHCLSLLMKDICELDWVKEVVQRTKMMVKFIRRHHHTASLYTKCSELSRELTLILPTEVRFASSYMMMNRFWGRRRVLEDMMEEGWRLLRWSARKDRDKSDTTYMTVTGNEWWVRLSTVLDVLEPIYELLRKMDRNGTAPPSLWHFDEGLRRRLNTLTGLTDVQRQAIMKAVRKRTKMMRQPVHAANFLLDPRRRDMKWLMDMQTPLVQNTLKFFLSQCKEEVTWGCREQLDLWADLQAFHREPTGDVVKDPVTGKVVEESFWTEFAKFDSSLTQMTASEWWNAHGASHKKLRDIVVRVTTMWSTANPCERNWSSLDLVHDKRRGPLSPDSLAKLVYVHWNLQLLDIKKKSMGSLAGYLDMWAAFFDDVEAPPPNDPAALPKAATVADLTGDELQRQQQHQQHQEPVQDGLQQQQEDGLQQHQQQHQEPAQDGLLQQQETGQQQLQQQHHEGLQQQQPDEDGLQQHQQQQHDGLQQQQQEKESAQPIARVNSRRPQGSSAAAILDAVQTLPFPPEIEDMQHDNLDVSLAGRKRKVQPDTGPKVARKRGRLRKHPLPASAGAAAGVDGAEGGEVQEHVIAGRKVQGGPTLAVDGVETGLRKRPKWKAAKKARVVEDDPTDSDAEESSSESDEEGRESDWE</sequence>
<protein>
    <recommendedName>
        <fullName evidence="2">DUF659 domain-containing protein</fullName>
    </recommendedName>
</protein>
<dbReference type="InterPro" id="IPR012337">
    <property type="entry name" value="RNaseH-like_sf"/>
</dbReference>
<feature type="compositionally biased region" description="Basic residues" evidence="1">
    <location>
        <begin position="707"/>
        <end position="718"/>
    </location>
</feature>
<proteinExistence type="predicted"/>
<dbReference type="Pfam" id="PF04937">
    <property type="entry name" value="DUF659"/>
    <property type="match status" value="1"/>
</dbReference>
<feature type="domain" description="DUF659" evidence="2">
    <location>
        <begin position="3"/>
        <end position="134"/>
    </location>
</feature>
<feature type="compositionally biased region" description="Low complexity" evidence="1">
    <location>
        <begin position="572"/>
        <end position="586"/>
    </location>
</feature>
<reference evidence="3 4" key="1">
    <citation type="journal article" date="2018" name="Cell">
        <title>The Chara Genome: Secondary Complexity and Implications for Plant Terrestrialization.</title>
        <authorList>
            <person name="Nishiyama T."/>
            <person name="Sakayama H."/>
            <person name="Vries J.D."/>
            <person name="Buschmann H."/>
            <person name="Saint-Marcoux D."/>
            <person name="Ullrich K.K."/>
            <person name="Haas F.B."/>
            <person name="Vanderstraeten L."/>
            <person name="Becker D."/>
            <person name="Lang D."/>
            <person name="Vosolsobe S."/>
            <person name="Rombauts S."/>
            <person name="Wilhelmsson P.K.I."/>
            <person name="Janitza P."/>
            <person name="Kern R."/>
            <person name="Heyl A."/>
            <person name="Rumpler F."/>
            <person name="Villalobos L.I.A.C."/>
            <person name="Clay J.M."/>
            <person name="Skokan R."/>
            <person name="Toyoda A."/>
            <person name="Suzuki Y."/>
            <person name="Kagoshima H."/>
            <person name="Schijlen E."/>
            <person name="Tajeshwar N."/>
            <person name="Catarino B."/>
            <person name="Hetherington A.J."/>
            <person name="Saltykova A."/>
            <person name="Bonnot C."/>
            <person name="Breuninger H."/>
            <person name="Symeonidi A."/>
            <person name="Radhakrishnan G.V."/>
            <person name="Van Nieuwerburgh F."/>
            <person name="Deforce D."/>
            <person name="Chang C."/>
            <person name="Karol K.G."/>
            <person name="Hedrich R."/>
            <person name="Ulvskov P."/>
            <person name="Glockner G."/>
            <person name="Delwiche C.F."/>
            <person name="Petrasek J."/>
            <person name="Van de Peer Y."/>
            <person name="Friml J."/>
            <person name="Beilby M."/>
            <person name="Dolan L."/>
            <person name="Kohara Y."/>
            <person name="Sugano S."/>
            <person name="Fujiyama A."/>
            <person name="Delaux P.-M."/>
            <person name="Quint M."/>
            <person name="TheiBen G."/>
            <person name="Hagemann M."/>
            <person name="Harholt J."/>
            <person name="Dunand C."/>
            <person name="Zachgo S."/>
            <person name="Langdale J."/>
            <person name="Maumus F."/>
            <person name="Straeten D.V.D."/>
            <person name="Gould S.B."/>
            <person name="Rensing S.A."/>
        </authorList>
    </citation>
    <scope>NUCLEOTIDE SEQUENCE [LARGE SCALE GENOMIC DNA]</scope>
    <source>
        <strain evidence="3 4">S276</strain>
    </source>
</reference>
<feature type="compositionally biased region" description="Basic residues" evidence="1">
    <location>
        <begin position="651"/>
        <end position="662"/>
    </location>
</feature>
<keyword evidence="4" id="KW-1185">Reference proteome</keyword>
<dbReference type="OrthoDB" id="1101576at2759"/>
<name>A0A388LLP6_CHABU</name>
<dbReference type="PANTHER" id="PTHR32166:SF123">
    <property type="entry name" value="BED-TYPE DOMAIN-CONTAINING PROTEIN"/>
    <property type="match status" value="1"/>
</dbReference>
<feature type="compositionally biased region" description="Acidic residues" evidence="1">
    <location>
        <begin position="723"/>
        <end position="747"/>
    </location>
</feature>